<evidence type="ECO:0000256" key="8">
    <source>
        <dbReference type="ARBA" id="ARBA00023235"/>
    </source>
</evidence>
<dbReference type="GO" id="GO:0005524">
    <property type="term" value="F:ATP binding"/>
    <property type="evidence" value="ECO:0007669"/>
    <property type="project" value="UniProtKB-KW"/>
</dbReference>
<dbReference type="InterPro" id="IPR055367">
    <property type="entry name" value="WH4_Lhr"/>
</dbReference>
<dbReference type="EMBL" id="LYPA01000028">
    <property type="protein sequence ID" value="OBR68169.1"/>
    <property type="molecule type" value="Genomic_DNA"/>
</dbReference>
<dbReference type="Gene3D" id="3.40.50.300">
    <property type="entry name" value="P-loop containing nucleotide triphosphate hydrolases"/>
    <property type="match status" value="2"/>
</dbReference>
<keyword evidence="7" id="KW-0234">DNA repair</keyword>
<comment type="caution">
    <text evidence="11">The sequence shown here is derived from an EMBL/GenBank/DDBJ whole genome shotgun (WGS) entry which is preliminary data.</text>
</comment>
<dbReference type="InterPro" id="IPR052511">
    <property type="entry name" value="ATP-dep_Helicase"/>
</dbReference>
<protein>
    <submittedName>
        <fullName evidence="11">DEAD/DEAH box helicase</fullName>
    </submittedName>
</protein>
<gene>
    <name evidence="11" type="ORF">A7K91_10120</name>
</gene>
<evidence type="ECO:0000256" key="2">
    <source>
        <dbReference type="ARBA" id="ARBA00022763"/>
    </source>
</evidence>
<feature type="domain" description="Helicase C-terminal" evidence="10">
    <location>
        <begin position="294"/>
        <end position="444"/>
    </location>
</feature>
<feature type="domain" description="Helicase ATP-binding" evidence="9">
    <location>
        <begin position="32"/>
        <end position="227"/>
    </location>
</feature>
<dbReference type="SMART" id="SM00490">
    <property type="entry name" value="HELICc"/>
    <property type="match status" value="1"/>
</dbReference>
<dbReference type="Proteomes" id="UP000092024">
    <property type="component" value="Unassembled WGS sequence"/>
</dbReference>
<dbReference type="PANTHER" id="PTHR47962:SF5">
    <property type="entry name" value="ATP-DEPENDENT HELICASE LHR-RELATED"/>
    <property type="match status" value="1"/>
</dbReference>
<evidence type="ECO:0000256" key="7">
    <source>
        <dbReference type="ARBA" id="ARBA00023204"/>
    </source>
</evidence>
<dbReference type="Pfam" id="PF19306">
    <property type="entry name" value="WHD_Lhr"/>
    <property type="match status" value="1"/>
</dbReference>
<dbReference type="InterPro" id="IPR055368">
    <property type="entry name" value="WH3_Lhr"/>
</dbReference>
<dbReference type="PROSITE" id="PS51192">
    <property type="entry name" value="HELICASE_ATP_BIND_1"/>
    <property type="match status" value="1"/>
</dbReference>
<dbReference type="SMART" id="SM00487">
    <property type="entry name" value="DEXDc"/>
    <property type="match status" value="1"/>
</dbReference>
<dbReference type="SUPFAM" id="SSF52540">
    <property type="entry name" value="P-loop containing nucleoside triphosphate hydrolases"/>
    <property type="match status" value="1"/>
</dbReference>
<keyword evidence="2" id="KW-0227">DNA damage</keyword>
<sequence length="1509" mass="167065">MSTSVIKQFHPLLQAWFSQSFGQPTDVQRQSWEAIAAGKHTLIAAPTGSGKTLAALLPCVHASLSKAERHGSSRQGVETLYITPLKALNNDIQHHVIGFGEQLAAAAEKLDLPWPGYRSAVRTGDTTPAQRRAMLKNPPQLLITTPESLFILLTSDQGRGILRFVKQVIIDEIHDLAGDKRGSHLSLSLERLAALTGRRIQRIGVSATQKPLSAVAAFLGGWMDPESAEAAGINKEIHKGILNGEETARSHSLGFIPRPVHIVESAMDKRLDVILCMPQLAGIQTSREAVWGPLLKTMFSLMEGRRSVLVFVNSRRLCERLVLRINDFAGMDMARSHHGSMSKELRLEAEARLKSGDLRCLVATSSLELGIDVGHIDLVIQIDSPLSAASGIQRIGRAGHAVGDISTGVIVTRYRGALPEAAVLGKCIAERDIDPIVIPQRPIDVLSQQTIAIAGSAESPMNVADLHRLVAGSDSYRELDRVMLEEMLNVLAGFYPFSRPILDWNRESGEITKRGNTAIAALRGAGTIPQSSQYPVHHIDSRTHLGELDEEFVLESRVGDVFLLGTNSWMIRQIDKDRVYVSESANSFSEIPFWRNEGPGRSFRLGKQIGLFMETLSGLLRLDSSPDRERGAHWSQLAELSKLVPDEAARNETNDFLRGQYGMDDGSATELMSYVASQHAVSELPTAKRIVVEHYRDMMNQTHVVVLNHFGRRINRTWLLALQRQFELLLPYTLYGNAKDNGIEFVLPEWDVSWLRVFREVMPGNVEQLLMDGMTGSPLLAIAFRRIAETGLLLARSFTRTPMWQMRLRSEELLRESLPYADKFPFLAEAMRECLHDYLDIDGLREVLASIQDGSMTLVIRETAYPSPMATQFLADYVNMKVYEGDGLNLETQASLLAISRELASTLFGPDAVKGVLTWGAIQEEKHRLQNPAYVPGSAVGLLELLKQRGESSVEELSIIAGPQTPEWVTELSRQGAIASMTSSKGIQRWYCAEERDMYESLAEKPEAAAFVLNRYVDGILSFSPDALAERFPVLTPEQAEQWIQHSSKHGRIVPTPFQTDGDEESWSSSRIVERLVKNSLREARSQIQPVNPWRWCGMLAERQLVGQGAVAGNSQSIVETLRKLQGLYMPVSHWESLIFPARIPNYRKEELDMLCSAGELIWLGGKGEGRKEGKVAFFLSDQAGLYTPIVERASRSESSHPELLELLKTGGAAFLTGLSRNYGKPPSETLSDLLELVWEGHASNDQFAPLRVRKGKSGDFAQGGSGFGRWYWTGSLAAPAPGHMPQTTEVGAPGAQRAKELAESALGWLHQLLEGYGIITKELVHAVSPFSWDDMLPLLGKLEEWGTVVRGRFIEGQSGMQFAPPGVASRLDETEQAVGDLTVLSALDPANPFGLMMDWPDTPGIACARKTGSYLVVGGGKWRFWIENNGKRIYNMDVNHAIGKDDTRQLRKVFNTILHTQRLTKIVIEKWNNKAVAETEAADMLQAIGAERDGKSFVLWMSRLQGKA</sequence>
<keyword evidence="8" id="KW-0413">Isomerase</keyword>
<dbReference type="Pfam" id="PF00270">
    <property type="entry name" value="DEAD"/>
    <property type="match status" value="1"/>
</dbReference>
<reference evidence="11 12" key="1">
    <citation type="submission" date="2016-05" db="EMBL/GenBank/DDBJ databases">
        <title>Paenibacillus oryzae. sp. nov., isolated from the rice root.</title>
        <authorList>
            <person name="Zhang J."/>
            <person name="Zhang X."/>
        </authorList>
    </citation>
    <scope>NUCLEOTIDE SEQUENCE [LARGE SCALE GENOMIC DNA]</scope>
    <source>
        <strain evidence="11 12">1DrF-4</strain>
    </source>
</reference>
<dbReference type="PANTHER" id="PTHR47962">
    <property type="entry name" value="ATP-DEPENDENT HELICASE LHR-RELATED-RELATED"/>
    <property type="match status" value="1"/>
</dbReference>
<keyword evidence="3" id="KW-0378">Hydrolase</keyword>
<keyword evidence="12" id="KW-1185">Reference proteome</keyword>
<evidence type="ECO:0000256" key="4">
    <source>
        <dbReference type="ARBA" id="ARBA00022806"/>
    </source>
</evidence>
<dbReference type="InterPro" id="IPR045628">
    <property type="entry name" value="Lhr_WH_dom"/>
</dbReference>
<dbReference type="InterPro" id="IPR027417">
    <property type="entry name" value="P-loop_NTPase"/>
</dbReference>
<dbReference type="OrthoDB" id="9774462at2"/>
<evidence type="ECO:0000256" key="1">
    <source>
        <dbReference type="ARBA" id="ARBA00022741"/>
    </source>
</evidence>
<keyword evidence="4 11" id="KW-0347">Helicase</keyword>
<evidence type="ECO:0000259" key="10">
    <source>
        <dbReference type="PROSITE" id="PS51194"/>
    </source>
</evidence>
<dbReference type="Pfam" id="PF23235">
    <property type="entry name" value="WHD_3rd_Lhr"/>
    <property type="match status" value="1"/>
</dbReference>
<keyword evidence="1" id="KW-0547">Nucleotide-binding</keyword>
<dbReference type="InterPro" id="IPR011545">
    <property type="entry name" value="DEAD/DEAH_box_helicase_dom"/>
</dbReference>
<dbReference type="InterPro" id="IPR014001">
    <property type="entry name" value="Helicase_ATP-bd"/>
</dbReference>
<dbReference type="GO" id="GO:0016887">
    <property type="term" value="F:ATP hydrolysis activity"/>
    <property type="evidence" value="ECO:0007669"/>
    <property type="project" value="TreeGrafter"/>
</dbReference>
<dbReference type="GO" id="GO:0003677">
    <property type="term" value="F:DNA binding"/>
    <property type="evidence" value="ECO:0007669"/>
    <property type="project" value="UniProtKB-KW"/>
</dbReference>
<dbReference type="GO" id="GO:0004386">
    <property type="term" value="F:helicase activity"/>
    <property type="evidence" value="ECO:0007669"/>
    <property type="project" value="UniProtKB-KW"/>
</dbReference>
<dbReference type="Pfam" id="PF00271">
    <property type="entry name" value="Helicase_C"/>
    <property type="match status" value="1"/>
</dbReference>
<dbReference type="Pfam" id="PF08494">
    <property type="entry name" value="DEAD_assoc"/>
    <property type="match status" value="1"/>
</dbReference>
<evidence type="ECO:0000313" key="11">
    <source>
        <dbReference type="EMBL" id="OBR68169.1"/>
    </source>
</evidence>
<keyword evidence="5" id="KW-0067">ATP-binding</keyword>
<accession>A0A1A5YRI3</accession>
<evidence type="ECO:0000259" key="9">
    <source>
        <dbReference type="PROSITE" id="PS51192"/>
    </source>
</evidence>
<keyword evidence="6" id="KW-0238">DNA-binding</keyword>
<dbReference type="STRING" id="1844972.A7K91_10120"/>
<dbReference type="PROSITE" id="PS51194">
    <property type="entry name" value="HELICASE_CTER"/>
    <property type="match status" value="1"/>
</dbReference>
<dbReference type="RefSeq" id="WP_068679483.1">
    <property type="nucleotide sequence ID" value="NZ_LYPA01000028.1"/>
</dbReference>
<proteinExistence type="predicted"/>
<evidence type="ECO:0000256" key="5">
    <source>
        <dbReference type="ARBA" id="ARBA00022840"/>
    </source>
</evidence>
<name>A0A1A5YRI3_9BACL</name>
<dbReference type="InterPro" id="IPR013701">
    <property type="entry name" value="Lhr-like_DEAD/DEAH_assoc"/>
</dbReference>
<dbReference type="Pfam" id="PF23234">
    <property type="entry name" value="WHD_4th_Lhr"/>
    <property type="match status" value="1"/>
</dbReference>
<dbReference type="GO" id="GO:0006281">
    <property type="term" value="P:DNA repair"/>
    <property type="evidence" value="ECO:0007669"/>
    <property type="project" value="UniProtKB-KW"/>
</dbReference>
<evidence type="ECO:0000256" key="6">
    <source>
        <dbReference type="ARBA" id="ARBA00023125"/>
    </source>
</evidence>
<evidence type="ECO:0000256" key="3">
    <source>
        <dbReference type="ARBA" id="ARBA00022801"/>
    </source>
</evidence>
<dbReference type="InterPro" id="IPR001650">
    <property type="entry name" value="Helicase_C-like"/>
</dbReference>
<evidence type="ECO:0000313" key="12">
    <source>
        <dbReference type="Proteomes" id="UP000092024"/>
    </source>
</evidence>
<organism evidence="11 12">
    <name type="scientific">Paenibacillus oryzae</name>
    <dbReference type="NCBI Taxonomy" id="1844972"/>
    <lineage>
        <taxon>Bacteria</taxon>
        <taxon>Bacillati</taxon>
        <taxon>Bacillota</taxon>
        <taxon>Bacilli</taxon>
        <taxon>Bacillales</taxon>
        <taxon>Paenibacillaceae</taxon>
        <taxon>Paenibacillus</taxon>
    </lineage>
</organism>